<dbReference type="STRING" id="89093.SAMN04488558_10368"/>
<evidence type="ECO:0000256" key="3">
    <source>
        <dbReference type="ARBA" id="ARBA00022741"/>
    </source>
</evidence>
<reference evidence="6 7" key="1">
    <citation type="submission" date="2016-10" db="EMBL/GenBank/DDBJ databases">
        <authorList>
            <person name="de Groot N.N."/>
        </authorList>
    </citation>
    <scope>NUCLEOTIDE SEQUENCE [LARGE SCALE GENOMIC DNA]</scope>
    <source>
        <strain evidence="6 7">DSM 15695</strain>
    </source>
</reference>
<dbReference type="SMART" id="SM00382">
    <property type="entry name" value="AAA"/>
    <property type="match status" value="1"/>
</dbReference>
<evidence type="ECO:0000313" key="6">
    <source>
        <dbReference type="EMBL" id="SEP90968.1"/>
    </source>
</evidence>
<dbReference type="GO" id="GO:0005524">
    <property type="term" value="F:ATP binding"/>
    <property type="evidence" value="ECO:0007669"/>
    <property type="project" value="UniProtKB-KW"/>
</dbReference>
<dbReference type="InterPro" id="IPR003593">
    <property type="entry name" value="AAA+_ATPase"/>
</dbReference>
<keyword evidence="4 6" id="KW-0067">ATP-binding</keyword>
<evidence type="ECO:0000256" key="4">
    <source>
        <dbReference type="ARBA" id="ARBA00022840"/>
    </source>
</evidence>
<protein>
    <submittedName>
        <fullName evidence="6">ABC-2 type transport system ATP-binding protein</fullName>
    </submittedName>
</protein>
<keyword evidence="7" id="KW-1185">Reference proteome</keyword>
<evidence type="ECO:0000256" key="2">
    <source>
        <dbReference type="ARBA" id="ARBA00022448"/>
    </source>
</evidence>
<dbReference type="RefSeq" id="WP_092570809.1">
    <property type="nucleotide sequence ID" value="NZ_CP149446.1"/>
</dbReference>
<proteinExistence type="inferred from homology"/>
<dbReference type="Proteomes" id="UP000198833">
    <property type="component" value="Unassembled WGS sequence"/>
</dbReference>
<dbReference type="PANTHER" id="PTHR43335:SF8">
    <property type="entry name" value="ABC TRANSPORTER, ATP-BINDING PROTEIN"/>
    <property type="match status" value="1"/>
</dbReference>
<accession>A0A1H9BRH2</accession>
<gene>
    <name evidence="6" type="ORF">SAMN04488558_10368</name>
</gene>
<dbReference type="OrthoDB" id="9804819at2"/>
<dbReference type="InterPro" id="IPR017871">
    <property type="entry name" value="ABC_transporter-like_CS"/>
</dbReference>
<name>A0A1H9BRH2_9LACT</name>
<dbReference type="EMBL" id="FOEN01000003">
    <property type="protein sequence ID" value="SEP90968.1"/>
    <property type="molecule type" value="Genomic_DNA"/>
</dbReference>
<dbReference type="InterPro" id="IPR027417">
    <property type="entry name" value="P-loop_NTPase"/>
</dbReference>
<dbReference type="PROSITE" id="PS50893">
    <property type="entry name" value="ABC_TRANSPORTER_2"/>
    <property type="match status" value="1"/>
</dbReference>
<comment type="similarity">
    <text evidence="1">Belongs to the ABC transporter superfamily.</text>
</comment>
<evidence type="ECO:0000256" key="1">
    <source>
        <dbReference type="ARBA" id="ARBA00005417"/>
    </source>
</evidence>
<dbReference type="AlphaFoldDB" id="A0A1H9BRH2"/>
<feature type="domain" description="ABC transporter" evidence="5">
    <location>
        <begin position="5"/>
        <end position="231"/>
    </location>
</feature>
<evidence type="ECO:0000313" key="7">
    <source>
        <dbReference type="Proteomes" id="UP000198833"/>
    </source>
</evidence>
<evidence type="ECO:0000259" key="5">
    <source>
        <dbReference type="PROSITE" id="PS50893"/>
    </source>
</evidence>
<dbReference type="GO" id="GO:0016887">
    <property type="term" value="F:ATP hydrolysis activity"/>
    <property type="evidence" value="ECO:0007669"/>
    <property type="project" value="InterPro"/>
</dbReference>
<organism evidence="6 7">
    <name type="scientific">Ignavigranum ruoffiae</name>
    <dbReference type="NCBI Taxonomy" id="89093"/>
    <lineage>
        <taxon>Bacteria</taxon>
        <taxon>Bacillati</taxon>
        <taxon>Bacillota</taxon>
        <taxon>Bacilli</taxon>
        <taxon>Lactobacillales</taxon>
        <taxon>Aerococcaceae</taxon>
        <taxon>Ignavigranum</taxon>
    </lineage>
</organism>
<keyword evidence="3" id="KW-0547">Nucleotide-binding</keyword>
<sequence>MQAMIESANLSKDYQGHLALDQVDFHVYPGDIYGLIGRNGAGKTTLMKIINRQIHHQGKLFIQGKELSAKDSHSLRIGSLIEAPGFYPNLSAYENLNLKCILYGIRRPGYIEELLSLVQLSQAGKKKAKNFSLGMKQRLGLALALVGDPDILLLDEPTNGMDPQGIVDFRQIIQRLNIEKDITVIVSSHILGELAKLVNRIGIIDQGRLIKEASMEQLKIENQDHITITGNHLSQVVAHLEEHFNLKNYTMVTPTELHIFEYMNQAPMLAHQLIRSAILFDSFTVDQASLEDYFMKMTGGQDHA</sequence>
<dbReference type="SUPFAM" id="SSF52540">
    <property type="entry name" value="P-loop containing nucleoside triphosphate hydrolases"/>
    <property type="match status" value="1"/>
</dbReference>
<dbReference type="PROSITE" id="PS00211">
    <property type="entry name" value="ABC_TRANSPORTER_1"/>
    <property type="match status" value="1"/>
</dbReference>
<dbReference type="Gene3D" id="3.40.50.300">
    <property type="entry name" value="P-loop containing nucleotide triphosphate hydrolases"/>
    <property type="match status" value="1"/>
</dbReference>
<keyword evidence="2" id="KW-0813">Transport</keyword>
<dbReference type="Pfam" id="PF00005">
    <property type="entry name" value="ABC_tran"/>
    <property type="match status" value="1"/>
</dbReference>
<dbReference type="PANTHER" id="PTHR43335">
    <property type="entry name" value="ABC TRANSPORTER, ATP-BINDING PROTEIN"/>
    <property type="match status" value="1"/>
</dbReference>
<dbReference type="InterPro" id="IPR003439">
    <property type="entry name" value="ABC_transporter-like_ATP-bd"/>
</dbReference>